<evidence type="ECO:0000313" key="2">
    <source>
        <dbReference type="EMBL" id="EWY38207.1"/>
    </source>
</evidence>
<organism evidence="2 3">
    <name type="scientific">Skermanella stibiiresistens SB22</name>
    <dbReference type="NCBI Taxonomy" id="1385369"/>
    <lineage>
        <taxon>Bacteria</taxon>
        <taxon>Pseudomonadati</taxon>
        <taxon>Pseudomonadota</taxon>
        <taxon>Alphaproteobacteria</taxon>
        <taxon>Rhodospirillales</taxon>
        <taxon>Azospirillaceae</taxon>
        <taxon>Skermanella</taxon>
    </lineage>
</organism>
<dbReference type="EMBL" id="AVFL01000020">
    <property type="protein sequence ID" value="EWY38207.1"/>
    <property type="molecule type" value="Genomic_DNA"/>
</dbReference>
<reference evidence="2 3" key="1">
    <citation type="submission" date="2013-08" db="EMBL/GenBank/DDBJ databases">
        <title>The genome sequence of Skermanella stibiiresistens.</title>
        <authorList>
            <person name="Zhu W."/>
            <person name="Wang G."/>
        </authorList>
    </citation>
    <scope>NUCLEOTIDE SEQUENCE [LARGE SCALE GENOMIC DNA]</scope>
    <source>
        <strain evidence="2 3">SB22</strain>
    </source>
</reference>
<dbReference type="OrthoDB" id="5458608at2"/>
<keyword evidence="3" id="KW-1185">Reference proteome</keyword>
<comment type="caution">
    <text evidence="2">The sequence shown here is derived from an EMBL/GenBank/DDBJ whole genome shotgun (WGS) entry which is preliminary data.</text>
</comment>
<evidence type="ECO:0000256" key="1">
    <source>
        <dbReference type="SAM" id="MobiDB-lite"/>
    </source>
</evidence>
<proteinExistence type="predicted"/>
<gene>
    <name evidence="2" type="ORF">N825_14340</name>
</gene>
<accession>W9H0I1</accession>
<feature type="region of interest" description="Disordered" evidence="1">
    <location>
        <begin position="68"/>
        <end position="101"/>
    </location>
</feature>
<dbReference type="Proteomes" id="UP000019486">
    <property type="component" value="Unassembled WGS sequence"/>
</dbReference>
<protein>
    <submittedName>
        <fullName evidence="2">Uncharacterized protein</fullName>
    </submittedName>
</protein>
<dbReference type="AlphaFoldDB" id="W9H0I1"/>
<dbReference type="RefSeq" id="WP_037457572.1">
    <property type="nucleotide sequence ID" value="NZ_AVFL01000020.1"/>
</dbReference>
<name>W9H0I1_9PROT</name>
<evidence type="ECO:0000313" key="3">
    <source>
        <dbReference type="Proteomes" id="UP000019486"/>
    </source>
</evidence>
<sequence>MIGNTDTPEIFCDGVGQVSLTRGMIRIELMVPSDKRGRAEAPAEAGVRLIASAEGFLRVFDTIDRALRESGMMPPEPVAGDDGMPRRPSPRSPNFPHIVQP</sequence>
<dbReference type="STRING" id="1385369.N825_14340"/>